<accession>A0A852T6A4</accession>
<keyword evidence="1" id="KW-1133">Transmembrane helix</keyword>
<dbReference type="Proteomes" id="UP000589620">
    <property type="component" value="Unassembled WGS sequence"/>
</dbReference>
<sequence length="166" mass="17758">MTVSRTSAALSVPSFVVGAARVALGALWLMEGALKYRAGFGWADIGFVIQGAATNSRVPGYFALFADTVMRPLHGFFGFATPLLETALGIALVLGVLTRASAFISVLTLLLYWSADQLIWEYPVMVALSVVVIAWPVAARALSISAIAERRLSRLSSAPAPVRVWF</sequence>
<dbReference type="AlphaFoldDB" id="A0A852T6A4"/>
<gene>
    <name evidence="2" type="ORF">BJ963_003583</name>
</gene>
<feature type="transmembrane region" description="Helical" evidence="1">
    <location>
        <begin position="87"/>
        <end position="113"/>
    </location>
</feature>
<evidence type="ECO:0000313" key="2">
    <source>
        <dbReference type="EMBL" id="NYD76064.1"/>
    </source>
</evidence>
<protein>
    <submittedName>
        <fullName evidence="2">Thiosulfate dehydrogenase [quinone] large subunit</fullName>
        <ecNumber evidence="2">1.8.5.2</ecNumber>
    </submittedName>
</protein>
<feature type="transmembrane region" description="Helical" evidence="1">
    <location>
        <begin position="125"/>
        <end position="148"/>
    </location>
</feature>
<dbReference type="RefSeq" id="WP_179457815.1">
    <property type="nucleotide sequence ID" value="NZ_BAAAPX010000001.1"/>
</dbReference>
<keyword evidence="3" id="KW-1185">Reference proteome</keyword>
<organism evidence="2 3">
    <name type="scientific">Leifsonia soli</name>
    <dbReference type="NCBI Taxonomy" id="582665"/>
    <lineage>
        <taxon>Bacteria</taxon>
        <taxon>Bacillati</taxon>
        <taxon>Actinomycetota</taxon>
        <taxon>Actinomycetes</taxon>
        <taxon>Micrococcales</taxon>
        <taxon>Microbacteriaceae</taxon>
        <taxon>Leifsonia</taxon>
    </lineage>
</organism>
<keyword evidence="1" id="KW-0812">Transmembrane</keyword>
<dbReference type="EC" id="1.8.5.2" evidence="2"/>
<proteinExistence type="predicted"/>
<keyword evidence="1" id="KW-0472">Membrane</keyword>
<reference evidence="2 3" key="1">
    <citation type="submission" date="2020-07" db="EMBL/GenBank/DDBJ databases">
        <title>Sequencing the genomes of 1000 actinobacteria strains.</title>
        <authorList>
            <person name="Klenk H.-P."/>
        </authorList>
    </citation>
    <scope>NUCLEOTIDE SEQUENCE [LARGE SCALE GENOMIC DNA]</scope>
    <source>
        <strain evidence="2 3">DSM 23871</strain>
    </source>
</reference>
<evidence type="ECO:0000256" key="1">
    <source>
        <dbReference type="SAM" id="Phobius"/>
    </source>
</evidence>
<keyword evidence="2" id="KW-0560">Oxidoreductase</keyword>
<feature type="transmembrane region" description="Helical" evidence="1">
    <location>
        <begin position="12"/>
        <end position="30"/>
    </location>
</feature>
<dbReference type="EMBL" id="JACCBJ010000001">
    <property type="protein sequence ID" value="NYD76064.1"/>
    <property type="molecule type" value="Genomic_DNA"/>
</dbReference>
<comment type="caution">
    <text evidence="2">The sequence shown here is derived from an EMBL/GenBank/DDBJ whole genome shotgun (WGS) entry which is preliminary data.</text>
</comment>
<evidence type="ECO:0000313" key="3">
    <source>
        <dbReference type="Proteomes" id="UP000589620"/>
    </source>
</evidence>
<name>A0A852T6A4_9MICO</name>
<dbReference type="GO" id="GO:0043831">
    <property type="term" value="F:thiosulfate dehydrogenase (quinone) activity"/>
    <property type="evidence" value="ECO:0007669"/>
    <property type="project" value="UniProtKB-EC"/>
</dbReference>